<protein>
    <submittedName>
        <fullName evidence="1">Uncharacterized protein</fullName>
    </submittedName>
</protein>
<gene>
    <name evidence="1" type="ORF">VFPPC_16514</name>
</gene>
<evidence type="ECO:0000313" key="1">
    <source>
        <dbReference type="EMBL" id="OAQ61458.1"/>
    </source>
</evidence>
<proteinExistence type="predicted"/>
<organism evidence="1 2">
    <name type="scientific">Pochonia chlamydosporia 170</name>
    <dbReference type="NCBI Taxonomy" id="1380566"/>
    <lineage>
        <taxon>Eukaryota</taxon>
        <taxon>Fungi</taxon>
        <taxon>Dikarya</taxon>
        <taxon>Ascomycota</taxon>
        <taxon>Pezizomycotina</taxon>
        <taxon>Sordariomycetes</taxon>
        <taxon>Hypocreomycetidae</taxon>
        <taxon>Hypocreales</taxon>
        <taxon>Clavicipitaceae</taxon>
        <taxon>Pochonia</taxon>
    </lineage>
</organism>
<evidence type="ECO:0000313" key="2">
    <source>
        <dbReference type="Proteomes" id="UP000078397"/>
    </source>
</evidence>
<dbReference type="GeneID" id="28858261"/>
<sequence length="51" mass="5535">MAFPKPPLDPACDSFHASILHSDVAARGIDLLRSVISLCPKPGGFRQFIKI</sequence>
<keyword evidence="2" id="KW-1185">Reference proteome</keyword>
<accession>A0A179F7Q5</accession>
<dbReference type="EMBL" id="LSBJ02000007">
    <property type="protein sequence ID" value="OAQ61458.1"/>
    <property type="molecule type" value="Genomic_DNA"/>
</dbReference>
<comment type="caution">
    <text evidence="1">The sequence shown here is derived from an EMBL/GenBank/DDBJ whole genome shotgun (WGS) entry which is preliminary data.</text>
</comment>
<dbReference type="KEGG" id="pchm:VFPPC_16514"/>
<dbReference type="Proteomes" id="UP000078397">
    <property type="component" value="Unassembled WGS sequence"/>
</dbReference>
<reference evidence="1 2" key="1">
    <citation type="journal article" date="2016" name="PLoS Pathog.">
        <title>Biosynthesis of antibiotic leucinostatins in bio-control fungus Purpureocillium lilacinum and their inhibition on phytophthora revealed by genome mining.</title>
        <authorList>
            <person name="Wang G."/>
            <person name="Liu Z."/>
            <person name="Lin R."/>
            <person name="Li E."/>
            <person name="Mao Z."/>
            <person name="Ling J."/>
            <person name="Yang Y."/>
            <person name="Yin W.B."/>
            <person name="Xie B."/>
        </authorList>
    </citation>
    <scope>NUCLEOTIDE SEQUENCE [LARGE SCALE GENOMIC DNA]</scope>
    <source>
        <strain evidence="1">170</strain>
    </source>
</reference>
<dbReference type="AlphaFoldDB" id="A0A179F7Q5"/>
<name>A0A179F7Q5_METCM</name>
<dbReference type="RefSeq" id="XP_018139162.1">
    <property type="nucleotide sequence ID" value="XM_018294267.1"/>
</dbReference>